<protein>
    <recommendedName>
        <fullName evidence="4">GRAM domain-containing protein</fullName>
    </recommendedName>
</protein>
<evidence type="ECO:0000256" key="1">
    <source>
        <dbReference type="SAM" id="MobiDB-lite"/>
    </source>
</evidence>
<dbReference type="HOGENOM" id="CLU_066296_1_0_1"/>
<dbReference type="AlphaFoldDB" id="W3WK71"/>
<dbReference type="STRING" id="1229662.W3WK71"/>
<dbReference type="OrthoDB" id="1259151at2759"/>
<feature type="compositionally biased region" description="Polar residues" evidence="1">
    <location>
        <begin position="188"/>
        <end position="198"/>
    </location>
</feature>
<reference evidence="3" key="1">
    <citation type="journal article" date="2015" name="BMC Genomics">
        <title>Genomic and transcriptomic analysis of the endophytic fungus Pestalotiopsis fici reveals its lifestyle and high potential for synthesis of natural products.</title>
        <authorList>
            <person name="Wang X."/>
            <person name="Zhang X."/>
            <person name="Liu L."/>
            <person name="Xiang M."/>
            <person name="Wang W."/>
            <person name="Sun X."/>
            <person name="Che Y."/>
            <person name="Guo L."/>
            <person name="Liu G."/>
            <person name="Guo L."/>
            <person name="Wang C."/>
            <person name="Yin W.B."/>
            <person name="Stadler M."/>
            <person name="Zhang X."/>
            <person name="Liu X."/>
        </authorList>
    </citation>
    <scope>NUCLEOTIDE SEQUENCE [LARGE SCALE GENOMIC DNA]</scope>
    <source>
        <strain evidence="3">W106-1 / CGMCC3.15140</strain>
    </source>
</reference>
<dbReference type="EMBL" id="KI912120">
    <property type="protein sequence ID" value="ETS74310.1"/>
    <property type="molecule type" value="Genomic_DNA"/>
</dbReference>
<dbReference type="RefSeq" id="XP_007840948.1">
    <property type="nucleotide sequence ID" value="XM_007842757.1"/>
</dbReference>
<evidence type="ECO:0008006" key="4">
    <source>
        <dbReference type="Google" id="ProtNLM"/>
    </source>
</evidence>
<gene>
    <name evidence="2" type="ORF">PFICI_14176</name>
</gene>
<dbReference type="KEGG" id="pfy:PFICI_14176"/>
<feature type="compositionally biased region" description="Basic and acidic residues" evidence="1">
    <location>
        <begin position="240"/>
        <end position="253"/>
    </location>
</feature>
<dbReference type="InParanoid" id="W3WK71"/>
<dbReference type="CDD" id="cd13214">
    <property type="entry name" value="PH-GRAM_WBP2"/>
    <property type="match status" value="1"/>
</dbReference>
<dbReference type="GO" id="GO:0003713">
    <property type="term" value="F:transcription coactivator activity"/>
    <property type="evidence" value="ECO:0007669"/>
    <property type="project" value="InterPro"/>
</dbReference>
<name>W3WK71_PESFW</name>
<dbReference type="InterPro" id="IPR044852">
    <property type="entry name" value="WBP2-like"/>
</dbReference>
<evidence type="ECO:0000313" key="2">
    <source>
        <dbReference type="EMBL" id="ETS74310.1"/>
    </source>
</evidence>
<dbReference type="SUPFAM" id="SSF50729">
    <property type="entry name" value="PH domain-like"/>
    <property type="match status" value="1"/>
</dbReference>
<dbReference type="OMA" id="SNRLEDH"/>
<feature type="region of interest" description="Disordered" evidence="1">
    <location>
        <begin position="182"/>
        <end position="253"/>
    </location>
</feature>
<dbReference type="GO" id="GO:0031490">
    <property type="term" value="F:chromatin DNA binding"/>
    <property type="evidence" value="ECO:0007669"/>
    <property type="project" value="TreeGrafter"/>
</dbReference>
<proteinExistence type="predicted"/>
<organism evidence="2 3">
    <name type="scientific">Pestalotiopsis fici (strain W106-1 / CGMCC3.15140)</name>
    <dbReference type="NCBI Taxonomy" id="1229662"/>
    <lineage>
        <taxon>Eukaryota</taxon>
        <taxon>Fungi</taxon>
        <taxon>Dikarya</taxon>
        <taxon>Ascomycota</taxon>
        <taxon>Pezizomycotina</taxon>
        <taxon>Sordariomycetes</taxon>
        <taxon>Xylariomycetidae</taxon>
        <taxon>Amphisphaeriales</taxon>
        <taxon>Sporocadaceae</taxon>
        <taxon>Pestalotiopsis</taxon>
    </lineage>
</organism>
<dbReference type="GeneID" id="19279189"/>
<evidence type="ECO:0000313" key="3">
    <source>
        <dbReference type="Proteomes" id="UP000030651"/>
    </source>
</evidence>
<dbReference type="Proteomes" id="UP000030651">
    <property type="component" value="Unassembled WGS sequence"/>
</dbReference>
<feature type="compositionally biased region" description="Basic and acidic residues" evidence="1">
    <location>
        <begin position="204"/>
        <end position="218"/>
    </location>
</feature>
<dbReference type="PANTHER" id="PTHR31606:SF1">
    <property type="entry name" value="WW DOMAIN BINDING PROTEIN 2, ISOFORM E"/>
    <property type="match status" value="1"/>
</dbReference>
<sequence>MDYGLQMQHGDILRSMTEEDQTIPELEPLPNEEILHQTRGRTSLDVSSPSPSPGVPPFSLKCDRGVAYITSKRLVFLPTQPTDQFKSFSTLILKTENSRVVGASWGGFGANYWDAEVRPEADGNIPADYTRVTMRLTFNDGGHSDWALKYENIRGRLLHAASVARETGNAHVLNAVTAEQLPEYSPREGTSSRQSQILAGQAQLERRAEEAAREREDNQPLPNEPPPDYDEAQAQAIAMRFDERQREDAERGY</sequence>
<dbReference type="GO" id="GO:0005634">
    <property type="term" value="C:nucleus"/>
    <property type="evidence" value="ECO:0007669"/>
    <property type="project" value="TreeGrafter"/>
</dbReference>
<keyword evidence="3" id="KW-1185">Reference proteome</keyword>
<dbReference type="PANTHER" id="PTHR31606">
    <property type="entry name" value="WW DOMAIN BINDING PROTEIN 2, ISOFORM E"/>
    <property type="match status" value="1"/>
</dbReference>
<accession>W3WK71</accession>
<dbReference type="eggNOG" id="KOG3294">
    <property type="taxonomic scope" value="Eukaryota"/>
</dbReference>